<evidence type="ECO:0000313" key="3">
    <source>
        <dbReference type="EMBL" id="MFC6083898.1"/>
    </source>
</evidence>
<dbReference type="RefSeq" id="WP_380756376.1">
    <property type="nucleotide sequence ID" value="NZ_JBHSRF010000034.1"/>
</dbReference>
<proteinExistence type="predicted"/>
<accession>A0ABW1NM22</accession>
<feature type="domain" description="GH15-like" evidence="1">
    <location>
        <begin position="229"/>
        <end position="594"/>
    </location>
</feature>
<dbReference type="PANTHER" id="PTHR31616:SF10">
    <property type="entry name" value="TREHALASE"/>
    <property type="match status" value="1"/>
</dbReference>
<reference evidence="4" key="1">
    <citation type="journal article" date="2019" name="Int. J. Syst. Evol. Microbiol.">
        <title>The Global Catalogue of Microorganisms (GCM) 10K type strain sequencing project: providing services to taxonomists for standard genome sequencing and annotation.</title>
        <authorList>
            <consortium name="The Broad Institute Genomics Platform"/>
            <consortium name="The Broad Institute Genome Sequencing Center for Infectious Disease"/>
            <person name="Wu L."/>
            <person name="Ma J."/>
        </authorList>
    </citation>
    <scope>NUCLEOTIDE SEQUENCE [LARGE SCALE GENOMIC DNA]</scope>
    <source>
        <strain evidence="4">JCM 30346</strain>
    </source>
</reference>
<name>A0ABW1NM22_9ACTN</name>
<dbReference type="Pfam" id="PF00723">
    <property type="entry name" value="Glyco_hydro_15"/>
    <property type="match status" value="1"/>
</dbReference>
<dbReference type="Gene3D" id="1.50.10.10">
    <property type="match status" value="1"/>
</dbReference>
<dbReference type="InterPro" id="IPR012341">
    <property type="entry name" value="6hp_glycosidase-like_sf"/>
</dbReference>
<sequence>MTNKAIADYAMLSDRHSAALVARDGSVDWLCVPRFDSPSVFAALLDDRGGSWSIRPAGDFTVSRRYIGVTLVLETVFETATGTVVVTDALLIGDGPDVHRLGADAPHVLARVVSCPRGSVDVEIRYTPRPAYAMVAPLLSRVRGGVRARGGPQQLVLSSPVELEITGQEASAVVPMSECMTLRFALHGARVGDPAPRVWSDGEIAGWLAATEVAWQNWSDAHQRYHGPYRGLVSHSGRVLQALTYQPTGAVVAAPTTSLPEAPGGDRNWDYRYSWVRDASFTLNALWVAACPDEADEFLSFMTTAAATYSPERALQIVVGIRAGRDLTERELPHLSGWRGSAPVRVGNDAWRQVQVDVYGELLDAVHRLSGQISEFEPEARTFLVALADAAVRKWREPDHGIWEVRGAPRHFLHSKLMCWVAADRAVALADRLRAQDRVPAWTAAREEMRAAILTEGWSDVAGAYTQTFGSTALDASALMMPIVGFLPACDPRMTSTIDAIASRLTDRHGLVYRYRVDDGLEGNEGAFLLCTFWLAQALAMAGRVAEAHEVFRRATAFVNDVGLMAEEVCPRTGDLLGNFPQAFSHIGLVNAAWAIAEAESSGVLIPPC</sequence>
<evidence type="ECO:0000313" key="4">
    <source>
        <dbReference type="Proteomes" id="UP001596137"/>
    </source>
</evidence>
<feature type="domain" description="Trehalase-like N-terminal" evidence="2">
    <location>
        <begin position="5"/>
        <end position="174"/>
    </location>
</feature>
<gene>
    <name evidence="3" type="ORF">ACFP1K_22210</name>
</gene>
<dbReference type="Pfam" id="PF19291">
    <property type="entry name" value="TREH_N"/>
    <property type="match status" value="1"/>
</dbReference>
<dbReference type="InterPro" id="IPR011613">
    <property type="entry name" value="GH15-like"/>
</dbReference>
<dbReference type="InterPro" id="IPR008928">
    <property type="entry name" value="6-hairpin_glycosidase_sf"/>
</dbReference>
<dbReference type="GO" id="GO:0016787">
    <property type="term" value="F:hydrolase activity"/>
    <property type="evidence" value="ECO:0007669"/>
    <property type="project" value="UniProtKB-KW"/>
</dbReference>
<evidence type="ECO:0000259" key="2">
    <source>
        <dbReference type="Pfam" id="PF19291"/>
    </source>
</evidence>
<dbReference type="SUPFAM" id="SSF48208">
    <property type="entry name" value="Six-hairpin glycosidases"/>
    <property type="match status" value="1"/>
</dbReference>
<organism evidence="3 4">
    <name type="scientific">Sphaerisporangium aureirubrum</name>
    <dbReference type="NCBI Taxonomy" id="1544736"/>
    <lineage>
        <taxon>Bacteria</taxon>
        <taxon>Bacillati</taxon>
        <taxon>Actinomycetota</taxon>
        <taxon>Actinomycetes</taxon>
        <taxon>Streptosporangiales</taxon>
        <taxon>Streptosporangiaceae</taxon>
        <taxon>Sphaerisporangium</taxon>
    </lineage>
</organism>
<keyword evidence="3" id="KW-0378">Hydrolase</keyword>
<dbReference type="InterPro" id="IPR045582">
    <property type="entry name" value="Trehalase-like_N"/>
</dbReference>
<protein>
    <submittedName>
        <fullName evidence="3">Glycoside hydrolase family 15 protein</fullName>
    </submittedName>
</protein>
<keyword evidence="4" id="KW-1185">Reference proteome</keyword>
<dbReference type="PANTHER" id="PTHR31616">
    <property type="entry name" value="TREHALASE"/>
    <property type="match status" value="1"/>
</dbReference>
<comment type="caution">
    <text evidence="3">The sequence shown here is derived from an EMBL/GenBank/DDBJ whole genome shotgun (WGS) entry which is preliminary data.</text>
</comment>
<dbReference type="EMBL" id="JBHSRF010000034">
    <property type="protein sequence ID" value="MFC6083898.1"/>
    <property type="molecule type" value="Genomic_DNA"/>
</dbReference>
<evidence type="ECO:0000259" key="1">
    <source>
        <dbReference type="Pfam" id="PF00723"/>
    </source>
</evidence>
<dbReference type="Proteomes" id="UP001596137">
    <property type="component" value="Unassembled WGS sequence"/>
</dbReference>